<name>A0A229NTR8_9BACL</name>
<feature type="domain" description="SSD" evidence="8">
    <location>
        <begin position="935"/>
        <end position="1031"/>
    </location>
</feature>
<evidence type="ECO:0000256" key="4">
    <source>
        <dbReference type="ARBA" id="ARBA00022692"/>
    </source>
</evidence>
<sequence>MRIILRWRWAILIAWIALAAGLMLLAPDMQQLVREKGQVTVPDGYSSSQAMKLLNEKEAQSASSSGGKDQLSAVLVFHRSEGLTGADKEEIQRGLTAIAGQKNLGIASVTGPFDQKELEDQLVAKDGKTVLALVSIERSGKEYKELQDNLYAAASEIKVEHYYTSGWLVEEDQTRSSMEGLAKTEYITVIFILVILFLVFRSAVAPFIPLLVVGLSYLLSQSIVAILAEYADFPISTFTQIFMVAIMFGIGTDYCILIISRYKEELASGLDRTEAIVRTYKQAGRTVLISGAAVLIGFSSIGFSTFALYKSAVAVAVGVAVLLLALLTLVPFFMAVLGNALFWPRKGALDHSESKLWGRMGRFSMRKPLWAILLLAIVIVPFLTSYRNAISFNSLDEIGDKYNSVKAFNIVSGSFGPGDSMPSTVVLKADKSFDTKEGLAALEQVSRELAKVEDVKLVRSATRPTGAPLEDLEVASQANTLESGIGQSTDGLDKIGKGLSDASASLAANAPKLEEASAGAGELVSGTAELQSGVEQLEDGLRRIQRGLEDGSAGAAELNTGLEQARASAEKLAAASSELLKGYRQAEGGLGQLSDAYGQLADSQKQLTQGLSGLEQAMKALGGKYPDLAADEQYQAAMQSLGGLQGGAEQLGEGLQKANTQLAGAVQGLGKANSGLEQASAGQAALGDGLQKLVSGISELQKGISQAANGQGQIIGKLPQVTSGFNELQGGQKQLQQGFVDLNKQLDQLTSGLSESANGINQVSTGLSDAKSYLSELSASPNGDLTGWNLPEQALKDEEFQKAVNAYVSTKGNIASLDVVFNSNPYEKKTLDRIPDVEAAIKRGLAGTEFSNSQYAVGGITSTQHDLNMISKADYSRTVILMMIGISIILILLFRSFVIPAYIMASLLITYYTSMAVAEVIFSRIMDYSGISWPVPFFSFVLLIALGVDYSIFLLDRFREYKHMPVREAILLAMRNMGSVILSAAVILGGTFAAMLPSGVMSLMQIATIVLIGLLLYAVLILPLFIPVMVRMFGQANWWPFMPKDSQEKMTDSVSTEPYPVDR</sequence>
<keyword evidence="10" id="KW-1185">Reference proteome</keyword>
<dbReference type="AlphaFoldDB" id="A0A229NTR8"/>
<feature type="transmembrane region" description="Helical" evidence="7">
    <location>
        <begin position="976"/>
        <end position="996"/>
    </location>
</feature>
<dbReference type="Gene3D" id="1.10.287.950">
    <property type="entry name" value="Methyl-accepting chemotaxis protein"/>
    <property type="match status" value="1"/>
</dbReference>
<dbReference type="InterPro" id="IPR050545">
    <property type="entry name" value="Mycobact_MmpL"/>
</dbReference>
<dbReference type="SUPFAM" id="SSF58104">
    <property type="entry name" value="Methyl-accepting chemotaxis protein (MCP) signaling domain"/>
    <property type="match status" value="1"/>
</dbReference>
<feature type="transmembrane region" description="Helical" evidence="7">
    <location>
        <begin position="315"/>
        <end position="342"/>
    </location>
</feature>
<keyword evidence="6 7" id="KW-0472">Membrane</keyword>
<dbReference type="InterPro" id="IPR000731">
    <property type="entry name" value="SSD"/>
</dbReference>
<dbReference type="InterPro" id="IPR023908">
    <property type="entry name" value="xxxLxxG_rpt"/>
</dbReference>
<feature type="transmembrane region" description="Helical" evidence="7">
    <location>
        <begin position="1002"/>
        <end position="1026"/>
    </location>
</feature>
<feature type="transmembrane region" description="Helical" evidence="7">
    <location>
        <begin position="901"/>
        <end position="925"/>
    </location>
</feature>
<comment type="caution">
    <text evidence="9">The sequence shown here is derived from an EMBL/GenBank/DDBJ whole genome shotgun (WGS) entry which is preliminary data.</text>
</comment>
<dbReference type="PANTHER" id="PTHR33406">
    <property type="entry name" value="MEMBRANE PROTEIN MJ1562-RELATED"/>
    <property type="match status" value="1"/>
</dbReference>
<dbReference type="Gene3D" id="1.20.1640.10">
    <property type="entry name" value="Multidrug efflux transporter AcrB transmembrane domain"/>
    <property type="match status" value="2"/>
</dbReference>
<feature type="transmembrane region" description="Helical" evidence="7">
    <location>
        <begin position="239"/>
        <end position="259"/>
    </location>
</feature>
<dbReference type="NCBIfam" id="TIGR03057">
    <property type="entry name" value="xxxLxxG_by_4"/>
    <property type="match status" value="1"/>
</dbReference>
<dbReference type="OrthoDB" id="9782006at2"/>
<feature type="transmembrane region" description="Helical" evidence="7">
    <location>
        <begin position="287"/>
        <end position="309"/>
    </location>
</feature>
<comment type="subcellular location">
    <subcellularLocation>
        <location evidence="1">Cell membrane</location>
        <topology evidence="1">Multi-pass membrane protein</topology>
    </subcellularLocation>
</comment>
<evidence type="ECO:0000256" key="1">
    <source>
        <dbReference type="ARBA" id="ARBA00004651"/>
    </source>
</evidence>
<protein>
    <recommendedName>
        <fullName evidence="8">SSD domain-containing protein</fullName>
    </recommendedName>
</protein>
<feature type="transmembrane region" description="Helical" evidence="7">
    <location>
        <begin position="875"/>
        <end position="894"/>
    </location>
</feature>
<comment type="similarity">
    <text evidence="2">Belongs to the resistance-nodulation-cell division (RND) (TC 2.A.6) family. MmpL subfamily.</text>
</comment>
<keyword evidence="4 7" id="KW-0812">Transmembrane</keyword>
<keyword evidence="5 7" id="KW-1133">Transmembrane helix</keyword>
<evidence type="ECO:0000313" key="10">
    <source>
        <dbReference type="Proteomes" id="UP000215145"/>
    </source>
</evidence>
<dbReference type="SUPFAM" id="SSF82866">
    <property type="entry name" value="Multidrug efflux transporter AcrB transmembrane domain"/>
    <property type="match status" value="2"/>
</dbReference>
<evidence type="ECO:0000256" key="7">
    <source>
        <dbReference type="SAM" id="Phobius"/>
    </source>
</evidence>
<evidence type="ECO:0000256" key="2">
    <source>
        <dbReference type="ARBA" id="ARBA00010157"/>
    </source>
</evidence>
<reference evidence="9 10" key="1">
    <citation type="submission" date="2017-07" db="EMBL/GenBank/DDBJ databases">
        <title>Paenibacillus herberti R33 genome sequencing and assembly.</title>
        <authorList>
            <person name="Su W."/>
        </authorList>
    </citation>
    <scope>NUCLEOTIDE SEQUENCE [LARGE SCALE GENOMIC DNA]</scope>
    <source>
        <strain evidence="9 10">R33</strain>
    </source>
</reference>
<dbReference type="PROSITE" id="PS50156">
    <property type="entry name" value="SSD"/>
    <property type="match status" value="1"/>
</dbReference>
<proteinExistence type="inferred from homology"/>
<organism evidence="9 10">
    <name type="scientific">Paenibacillus herberti</name>
    <dbReference type="NCBI Taxonomy" id="1619309"/>
    <lineage>
        <taxon>Bacteria</taxon>
        <taxon>Bacillati</taxon>
        <taxon>Bacillota</taxon>
        <taxon>Bacilli</taxon>
        <taxon>Bacillales</taxon>
        <taxon>Paenibacillaceae</taxon>
        <taxon>Paenibacillus</taxon>
    </lineage>
</organism>
<feature type="transmembrane region" description="Helical" evidence="7">
    <location>
        <begin position="937"/>
        <end position="955"/>
    </location>
</feature>
<accession>A0A229NTR8</accession>
<dbReference type="Proteomes" id="UP000215145">
    <property type="component" value="Unassembled WGS sequence"/>
</dbReference>
<dbReference type="PANTHER" id="PTHR33406:SF6">
    <property type="entry name" value="MEMBRANE PROTEIN YDGH-RELATED"/>
    <property type="match status" value="1"/>
</dbReference>
<dbReference type="EMBL" id="NMUQ01000004">
    <property type="protein sequence ID" value="OXM13222.1"/>
    <property type="molecule type" value="Genomic_DNA"/>
</dbReference>
<dbReference type="InterPro" id="IPR004869">
    <property type="entry name" value="MMPL_dom"/>
</dbReference>
<dbReference type="RefSeq" id="WP_089526951.1">
    <property type="nucleotide sequence ID" value="NZ_NMUQ01000004.1"/>
</dbReference>
<feature type="transmembrane region" description="Helical" evidence="7">
    <location>
        <begin position="6"/>
        <end position="26"/>
    </location>
</feature>
<evidence type="ECO:0000313" key="9">
    <source>
        <dbReference type="EMBL" id="OXM13222.1"/>
    </source>
</evidence>
<feature type="transmembrane region" description="Helical" evidence="7">
    <location>
        <begin position="369"/>
        <end position="386"/>
    </location>
</feature>
<feature type="transmembrane region" description="Helical" evidence="7">
    <location>
        <begin position="186"/>
        <end position="219"/>
    </location>
</feature>
<gene>
    <name evidence="9" type="ORF">CGZ75_23995</name>
</gene>
<evidence type="ECO:0000259" key="8">
    <source>
        <dbReference type="PROSITE" id="PS50156"/>
    </source>
</evidence>
<keyword evidence="3" id="KW-1003">Cell membrane</keyword>
<evidence type="ECO:0000256" key="3">
    <source>
        <dbReference type="ARBA" id="ARBA00022475"/>
    </source>
</evidence>
<dbReference type="GO" id="GO:0005886">
    <property type="term" value="C:plasma membrane"/>
    <property type="evidence" value="ECO:0007669"/>
    <property type="project" value="UniProtKB-SubCell"/>
</dbReference>
<dbReference type="Pfam" id="PF03176">
    <property type="entry name" value="MMPL"/>
    <property type="match status" value="2"/>
</dbReference>
<evidence type="ECO:0000256" key="6">
    <source>
        <dbReference type="ARBA" id="ARBA00023136"/>
    </source>
</evidence>
<evidence type="ECO:0000256" key="5">
    <source>
        <dbReference type="ARBA" id="ARBA00022989"/>
    </source>
</evidence>